<evidence type="ECO:0000256" key="1">
    <source>
        <dbReference type="ARBA" id="ARBA00001946"/>
    </source>
</evidence>
<dbReference type="PROSITE" id="PS00893">
    <property type="entry name" value="NUDIX_BOX"/>
    <property type="match status" value="1"/>
</dbReference>
<dbReference type="GO" id="GO:0035529">
    <property type="term" value="F:NADH pyrophosphatase activity"/>
    <property type="evidence" value="ECO:0007669"/>
    <property type="project" value="TreeGrafter"/>
</dbReference>
<evidence type="ECO:0000256" key="7">
    <source>
        <dbReference type="ARBA" id="ARBA00022842"/>
    </source>
</evidence>
<evidence type="ECO:0000256" key="5">
    <source>
        <dbReference type="ARBA" id="ARBA00022723"/>
    </source>
</evidence>
<name>A0A1Y1SI59_9GAMM</name>
<evidence type="ECO:0000256" key="9">
    <source>
        <dbReference type="ARBA" id="ARBA00023679"/>
    </source>
</evidence>
<keyword evidence="6 11" id="KW-0378">Hydrolase</keyword>
<dbReference type="GO" id="GO:0005829">
    <property type="term" value="C:cytosol"/>
    <property type="evidence" value="ECO:0007669"/>
    <property type="project" value="TreeGrafter"/>
</dbReference>
<evidence type="ECO:0000313" key="11">
    <source>
        <dbReference type="EMBL" id="ORE89372.1"/>
    </source>
</evidence>
<comment type="similarity">
    <text evidence="3">Belongs to the Nudix hydrolase family. NudC subfamily.</text>
</comment>
<evidence type="ECO:0000313" key="12">
    <source>
        <dbReference type="Proteomes" id="UP000192342"/>
    </source>
</evidence>
<evidence type="ECO:0000256" key="6">
    <source>
        <dbReference type="ARBA" id="ARBA00022801"/>
    </source>
</evidence>
<dbReference type="Pfam" id="PF00293">
    <property type="entry name" value="NUDIX"/>
    <property type="match status" value="1"/>
</dbReference>
<dbReference type="PROSITE" id="PS51462">
    <property type="entry name" value="NUDIX"/>
    <property type="match status" value="1"/>
</dbReference>
<dbReference type="EC" id="3.6.1.22" evidence="4"/>
<dbReference type="GO" id="GO:0019677">
    <property type="term" value="P:NAD+ catabolic process"/>
    <property type="evidence" value="ECO:0007669"/>
    <property type="project" value="TreeGrafter"/>
</dbReference>
<sequence>MNIPDYPHERTPGFNAATLDRKAEWRTDEQAREQALDSAVLVPVCRYRMPMRGDVLETLPARQFAERLDQAIWLGLWNQRSVYTLEVTDAEAAQWPELHFSDLRGAAMRLQPDDAAVMAYARAMIYWAKRHRYCGRCGKATRPTHAGHVLRCDACDLEHYPRSDPSMLVQVSDEQDRCLLGRQPGWPPGMWSVLAGFVEPGESIEDTVIREVWEEARIRVTGMRYFASQPWPFPASVLIGYHAVGDAETPQVEQDELEAADWFSREQIAEGLRSKSFFMPPPFTLSFRLIEAWYDHNAAQPLSALIGRR</sequence>
<dbReference type="Gene3D" id="3.90.79.10">
    <property type="entry name" value="Nucleoside Triphosphate Pyrophosphohydrolase"/>
    <property type="match status" value="1"/>
</dbReference>
<dbReference type="CDD" id="cd03429">
    <property type="entry name" value="NUDIX_NADH_pyrophosphatase_Nudt13"/>
    <property type="match status" value="1"/>
</dbReference>
<dbReference type="Proteomes" id="UP000192342">
    <property type="component" value="Unassembled WGS sequence"/>
</dbReference>
<organism evidence="11 12">
    <name type="scientific">Oceanococcus atlanticus</name>
    <dbReference type="NCBI Taxonomy" id="1317117"/>
    <lineage>
        <taxon>Bacteria</taxon>
        <taxon>Pseudomonadati</taxon>
        <taxon>Pseudomonadota</taxon>
        <taxon>Gammaproteobacteria</taxon>
        <taxon>Chromatiales</taxon>
        <taxon>Oceanococcaceae</taxon>
        <taxon>Oceanococcus</taxon>
    </lineage>
</organism>
<dbReference type="InterPro" id="IPR020084">
    <property type="entry name" value="NUDIX_hydrolase_CS"/>
</dbReference>
<evidence type="ECO:0000256" key="8">
    <source>
        <dbReference type="ARBA" id="ARBA00023027"/>
    </source>
</evidence>
<accession>A0A1Y1SI59</accession>
<evidence type="ECO:0000259" key="10">
    <source>
        <dbReference type="PROSITE" id="PS51462"/>
    </source>
</evidence>
<protein>
    <recommendedName>
        <fullName evidence="4">NAD(+) diphosphatase</fullName>
        <ecNumber evidence="4">3.6.1.22</ecNumber>
    </recommendedName>
</protein>
<dbReference type="InterPro" id="IPR015376">
    <property type="entry name" value="Znr_NADH_PPase"/>
</dbReference>
<dbReference type="AlphaFoldDB" id="A0A1Y1SI59"/>
<comment type="cofactor">
    <cofactor evidence="1">
        <name>Mg(2+)</name>
        <dbReference type="ChEBI" id="CHEBI:18420"/>
    </cofactor>
</comment>
<dbReference type="InterPro" id="IPR015797">
    <property type="entry name" value="NUDIX_hydrolase-like_dom_sf"/>
</dbReference>
<dbReference type="InterPro" id="IPR050241">
    <property type="entry name" value="NAD-cap_RNA_hydrolase_NudC"/>
</dbReference>
<gene>
    <name evidence="11" type="ORF">ATO7_05815</name>
</gene>
<dbReference type="Pfam" id="PF09296">
    <property type="entry name" value="NUDIX-like"/>
    <property type="match status" value="1"/>
</dbReference>
<dbReference type="PANTHER" id="PTHR42904:SF6">
    <property type="entry name" value="NAD-CAPPED RNA HYDROLASE NUDT12"/>
    <property type="match status" value="1"/>
</dbReference>
<dbReference type="SUPFAM" id="SSF55811">
    <property type="entry name" value="Nudix"/>
    <property type="match status" value="1"/>
</dbReference>
<dbReference type="OrthoDB" id="9791656at2"/>
<feature type="domain" description="Nudix hydrolase" evidence="10">
    <location>
        <begin position="161"/>
        <end position="285"/>
    </location>
</feature>
<dbReference type="Pfam" id="PF09297">
    <property type="entry name" value="Zn_ribbon_NUD"/>
    <property type="match status" value="1"/>
</dbReference>
<dbReference type="NCBIfam" id="NF001299">
    <property type="entry name" value="PRK00241.1"/>
    <property type="match status" value="1"/>
</dbReference>
<dbReference type="PANTHER" id="PTHR42904">
    <property type="entry name" value="NUDIX HYDROLASE, NUDC SUBFAMILY"/>
    <property type="match status" value="1"/>
</dbReference>
<evidence type="ECO:0000256" key="3">
    <source>
        <dbReference type="ARBA" id="ARBA00009595"/>
    </source>
</evidence>
<proteinExistence type="inferred from homology"/>
<dbReference type="Gene3D" id="3.90.79.20">
    <property type="match status" value="1"/>
</dbReference>
<dbReference type="GO" id="GO:0046872">
    <property type="term" value="F:metal ion binding"/>
    <property type="evidence" value="ECO:0007669"/>
    <property type="project" value="UniProtKB-KW"/>
</dbReference>
<dbReference type="EMBL" id="AQQV01000001">
    <property type="protein sequence ID" value="ORE89372.1"/>
    <property type="molecule type" value="Genomic_DNA"/>
</dbReference>
<keyword evidence="7" id="KW-0460">Magnesium</keyword>
<dbReference type="RefSeq" id="WP_083560417.1">
    <property type="nucleotide sequence ID" value="NZ_AQQV01000001.1"/>
</dbReference>
<keyword evidence="5" id="KW-0479">Metal-binding</keyword>
<evidence type="ECO:0000256" key="4">
    <source>
        <dbReference type="ARBA" id="ARBA00012381"/>
    </source>
</evidence>
<keyword evidence="12" id="KW-1185">Reference proteome</keyword>
<dbReference type="InterPro" id="IPR000086">
    <property type="entry name" value="NUDIX_hydrolase_dom"/>
</dbReference>
<keyword evidence="8" id="KW-0520">NAD</keyword>
<dbReference type="GO" id="GO:0006742">
    <property type="term" value="P:NADP+ catabolic process"/>
    <property type="evidence" value="ECO:0007669"/>
    <property type="project" value="TreeGrafter"/>
</dbReference>
<evidence type="ECO:0000256" key="2">
    <source>
        <dbReference type="ARBA" id="ARBA00001947"/>
    </source>
</evidence>
<comment type="cofactor">
    <cofactor evidence="2">
        <name>Zn(2+)</name>
        <dbReference type="ChEBI" id="CHEBI:29105"/>
    </cofactor>
</comment>
<comment type="caution">
    <text evidence="11">The sequence shown here is derived from an EMBL/GenBank/DDBJ whole genome shotgun (WGS) entry which is preliminary data.</text>
</comment>
<dbReference type="InterPro" id="IPR049734">
    <property type="entry name" value="NudC-like_C"/>
</dbReference>
<dbReference type="InterPro" id="IPR015375">
    <property type="entry name" value="NADH_PPase-like_N"/>
</dbReference>
<dbReference type="STRING" id="1317117.ATO7_05815"/>
<comment type="catalytic activity">
    <reaction evidence="9">
        <text>a 5'-end NAD(+)-phospho-ribonucleoside in mRNA + H2O = a 5'-end phospho-adenosine-phospho-ribonucleoside in mRNA + beta-nicotinamide D-ribonucleotide + 2 H(+)</text>
        <dbReference type="Rhea" id="RHEA:60876"/>
        <dbReference type="Rhea" id="RHEA-COMP:15698"/>
        <dbReference type="Rhea" id="RHEA-COMP:15719"/>
        <dbReference type="ChEBI" id="CHEBI:14649"/>
        <dbReference type="ChEBI" id="CHEBI:15377"/>
        <dbReference type="ChEBI" id="CHEBI:15378"/>
        <dbReference type="ChEBI" id="CHEBI:144029"/>
        <dbReference type="ChEBI" id="CHEBI:144051"/>
    </reaction>
    <physiologicalReaction direction="left-to-right" evidence="9">
        <dbReference type="Rhea" id="RHEA:60877"/>
    </physiologicalReaction>
</comment>
<reference evidence="11 12" key="1">
    <citation type="submission" date="2013-04" db="EMBL/GenBank/DDBJ databases">
        <title>Oceanococcus atlanticus 22II-S10r2 Genome Sequencing.</title>
        <authorList>
            <person name="Lai Q."/>
            <person name="Li G."/>
            <person name="Shao Z."/>
        </authorList>
    </citation>
    <scope>NUCLEOTIDE SEQUENCE [LARGE SCALE GENOMIC DNA]</scope>
    <source>
        <strain evidence="11 12">22II-S10r2</strain>
    </source>
</reference>